<evidence type="ECO:0000313" key="2">
    <source>
        <dbReference type="Proteomes" id="UP001077788"/>
    </source>
</evidence>
<comment type="caution">
    <text evidence="1">The sequence shown here is derived from an EMBL/GenBank/DDBJ whole genome shotgun (WGS) entry which is preliminary data.</text>
</comment>
<evidence type="ECO:0000313" key="1">
    <source>
        <dbReference type="EMBL" id="MCY6525035.1"/>
    </source>
</evidence>
<evidence type="ECO:0008006" key="3">
    <source>
        <dbReference type="Google" id="ProtNLM"/>
    </source>
</evidence>
<dbReference type="RefSeq" id="WP_267992358.1">
    <property type="nucleotide sequence ID" value="NZ_JAPQFC010001174.1"/>
</dbReference>
<dbReference type="InterPro" id="IPR012337">
    <property type="entry name" value="RNaseH-like_sf"/>
</dbReference>
<sequence length="95" mass="10922">MFAQVGAKVRSCTQFQMFAGKQRLATLPLVQTPFLQWGLDFIGEIHPASSNQHRWILTATYYFTKWVEAIPVRNTTDTIVIKFIEENILSRFGCP</sequence>
<proteinExistence type="predicted"/>
<reference evidence="1" key="1">
    <citation type="journal article" date="2021" name="Vet Sci">
        <title>O-Serogroups and Pathovirotypes of Escherichia coli Isolated from Post-Weaning Piglets Showing Diarrhoea and/or Oedema in South Korea.</title>
        <authorList>
            <person name="Byun J.W."/>
            <person name="Moon B.Y."/>
            <person name="Do K.H."/>
            <person name="Lee K."/>
            <person name="Lee H.Y."/>
            <person name="Kim W.I."/>
            <person name="So B."/>
            <person name="Lee W.K."/>
        </authorList>
    </citation>
    <scope>NUCLEOTIDE SEQUENCE</scope>
    <source>
        <strain evidence="1">84/14</strain>
    </source>
</reference>
<dbReference type="InterPro" id="IPR050951">
    <property type="entry name" value="Retrovirus_Pol_polyprotein"/>
</dbReference>
<dbReference type="InterPro" id="IPR036397">
    <property type="entry name" value="RNaseH_sf"/>
</dbReference>
<organism evidence="1 2">
    <name type="scientific">Actinobacillus pleuropneumoniae</name>
    <name type="common">Haemophilus pleuropneumoniae</name>
    <dbReference type="NCBI Taxonomy" id="715"/>
    <lineage>
        <taxon>Bacteria</taxon>
        <taxon>Pseudomonadati</taxon>
        <taxon>Pseudomonadota</taxon>
        <taxon>Gammaproteobacteria</taxon>
        <taxon>Pasteurellales</taxon>
        <taxon>Pasteurellaceae</taxon>
        <taxon>Actinobacillus</taxon>
    </lineage>
</organism>
<dbReference type="SUPFAM" id="SSF53098">
    <property type="entry name" value="Ribonuclease H-like"/>
    <property type="match status" value="1"/>
</dbReference>
<dbReference type="Proteomes" id="UP001077788">
    <property type="component" value="Unassembled WGS sequence"/>
</dbReference>
<name>A0A9Q4DLD5_ACTPL</name>
<reference evidence="1" key="2">
    <citation type="submission" date="2022-12" db="EMBL/GenBank/DDBJ databases">
        <authorList>
            <person name="Kardos G."/>
            <person name="Sarkozi R."/>
            <person name="Laczko L."/>
            <person name="Marton S."/>
            <person name="Makrai L."/>
            <person name="Banyai K."/>
            <person name="Fodor L."/>
        </authorList>
    </citation>
    <scope>NUCLEOTIDE SEQUENCE</scope>
    <source>
        <strain evidence="1">84/14</strain>
    </source>
</reference>
<dbReference type="GO" id="GO:0003676">
    <property type="term" value="F:nucleic acid binding"/>
    <property type="evidence" value="ECO:0007669"/>
    <property type="project" value="InterPro"/>
</dbReference>
<gene>
    <name evidence="1" type="ORF">OYG11_12605</name>
</gene>
<dbReference type="Gene3D" id="3.30.420.10">
    <property type="entry name" value="Ribonuclease H-like superfamily/Ribonuclease H"/>
    <property type="match status" value="1"/>
</dbReference>
<dbReference type="EMBL" id="JAPQFC010001174">
    <property type="protein sequence ID" value="MCY6525035.1"/>
    <property type="molecule type" value="Genomic_DNA"/>
</dbReference>
<dbReference type="PANTHER" id="PTHR37984">
    <property type="entry name" value="PROTEIN CBG26694"/>
    <property type="match status" value="1"/>
</dbReference>
<accession>A0A9Q4DLD5</accession>
<dbReference type="AlphaFoldDB" id="A0A9Q4DLD5"/>
<protein>
    <recommendedName>
        <fullName evidence="3">Integrase catalytic domain-containing protein</fullName>
    </recommendedName>
</protein>
<feature type="non-terminal residue" evidence="1">
    <location>
        <position position="95"/>
    </location>
</feature>
<dbReference type="PANTHER" id="PTHR37984:SF5">
    <property type="entry name" value="PROTEIN NYNRIN-LIKE"/>
    <property type="match status" value="1"/>
</dbReference>